<comment type="subcellular location">
    <subcellularLocation>
        <location evidence="1">Nucleus</location>
    </subcellularLocation>
</comment>
<evidence type="ECO:0000259" key="5">
    <source>
        <dbReference type="Pfam" id="PF15985"/>
    </source>
</evidence>
<dbReference type="GO" id="GO:0005730">
    <property type="term" value="C:nucleolus"/>
    <property type="evidence" value="ECO:0007669"/>
    <property type="project" value="EnsemblFungi"/>
</dbReference>
<evidence type="ECO:0000256" key="4">
    <source>
        <dbReference type="ARBA" id="ARBA00022884"/>
    </source>
</evidence>
<dbReference type="GO" id="GO:0071035">
    <property type="term" value="P:nuclear polyadenylation-dependent rRNA catabolic process"/>
    <property type="evidence" value="ECO:0007669"/>
    <property type="project" value="EnsemblFungi"/>
</dbReference>
<keyword evidence="3" id="KW-0271">Exosome</keyword>
<dbReference type="InParanoid" id="G0VD59"/>
<dbReference type="SUPFAM" id="SSF54791">
    <property type="entry name" value="Eukaryotic type KH-domain (KH-domain type I)"/>
    <property type="match status" value="1"/>
</dbReference>
<dbReference type="eggNOG" id="KOG1004">
    <property type="taxonomic scope" value="Eukaryota"/>
</dbReference>
<dbReference type="AlphaFoldDB" id="G0VD59"/>
<dbReference type="GO" id="GO:0071051">
    <property type="term" value="P:poly(A)-dependent snoRNA 3'-end processing"/>
    <property type="evidence" value="ECO:0007669"/>
    <property type="project" value="TreeGrafter"/>
</dbReference>
<evidence type="ECO:0000259" key="6">
    <source>
        <dbReference type="Pfam" id="PF18311"/>
    </source>
</evidence>
<dbReference type="InterPro" id="IPR026699">
    <property type="entry name" value="Exosome_RNA_bind1/RRP40/RRP4"/>
</dbReference>
<dbReference type="Pfam" id="PF21262">
    <property type="entry name" value="RRP40_S1"/>
    <property type="match status" value="1"/>
</dbReference>
<accession>G0VD59</accession>
<dbReference type="GeneID" id="96903002"/>
<dbReference type="CDD" id="cd22526">
    <property type="entry name" value="KH-I_Rrp40"/>
    <property type="match status" value="1"/>
</dbReference>
<dbReference type="KEGG" id="ncs:NCAS_0C04310"/>
<dbReference type="FunCoup" id="G0VD59">
    <property type="interactions" value="870"/>
</dbReference>
<gene>
    <name evidence="7" type="primary">NCAS0C04310</name>
    <name evidence="7" type="ordered locus">NCAS_0C04310</name>
</gene>
<dbReference type="OMA" id="SYMAFPN"/>
<dbReference type="InterPro" id="IPR049469">
    <property type="entry name" value="RRP40_KH-I"/>
</dbReference>
<dbReference type="GO" id="GO:0034475">
    <property type="term" value="P:U4 snRNA 3'-end processing"/>
    <property type="evidence" value="ECO:0007669"/>
    <property type="project" value="TreeGrafter"/>
</dbReference>
<protein>
    <recommendedName>
        <fullName evidence="9">Ribosomal RNA-processing protein 40</fullName>
    </recommendedName>
</protein>
<keyword evidence="2" id="KW-0963">Cytoplasm</keyword>
<dbReference type="STRING" id="1064592.G0VD59"/>
<dbReference type="InterPro" id="IPR004088">
    <property type="entry name" value="KH_dom_type_1"/>
</dbReference>
<dbReference type="InterPro" id="IPR041054">
    <property type="entry name" value="Rrp40_N_euk"/>
</dbReference>
<feature type="domain" description="Exosome complex exonuclease Rrp40 N-terminal" evidence="6">
    <location>
        <begin position="25"/>
        <end position="68"/>
    </location>
</feature>
<evidence type="ECO:0008006" key="9">
    <source>
        <dbReference type="Google" id="ProtNLM"/>
    </source>
</evidence>
<dbReference type="RefSeq" id="XP_003675785.1">
    <property type="nucleotide sequence ID" value="XM_003675737.1"/>
</dbReference>
<dbReference type="InterPro" id="IPR012340">
    <property type="entry name" value="NA-bd_OB-fold"/>
</dbReference>
<reference evidence="7 8" key="1">
    <citation type="journal article" date="2011" name="Proc. Natl. Acad. Sci. U.S.A.">
        <title>Evolutionary erosion of yeast sex chromosomes by mating-type switching accidents.</title>
        <authorList>
            <person name="Gordon J.L."/>
            <person name="Armisen D."/>
            <person name="Proux-Wera E."/>
            <person name="Oheigeartaigh S.S."/>
            <person name="Byrne K.P."/>
            <person name="Wolfe K.H."/>
        </authorList>
    </citation>
    <scope>NUCLEOTIDE SEQUENCE [LARGE SCALE GENOMIC DNA]</scope>
    <source>
        <strain evidence="8">ATCC 76901 / BCRC 22586 / CBS 4309 / NBRC 1992 / NRRL Y-12630</strain>
    </source>
</reference>
<dbReference type="Gene3D" id="2.40.50.140">
    <property type="entry name" value="Nucleic acid-binding proteins"/>
    <property type="match status" value="1"/>
</dbReference>
<dbReference type="FunFam" id="2.40.50.140:FF:000127">
    <property type="entry name" value="Exosome complex component RRP40"/>
    <property type="match status" value="1"/>
</dbReference>
<dbReference type="GO" id="GO:0030145">
    <property type="term" value="F:manganese ion binding"/>
    <property type="evidence" value="ECO:0007669"/>
    <property type="project" value="EnsemblFungi"/>
</dbReference>
<dbReference type="GO" id="GO:0071034">
    <property type="term" value="P:CUT catabolic process"/>
    <property type="evidence" value="ECO:0007669"/>
    <property type="project" value="TreeGrafter"/>
</dbReference>
<keyword evidence="8" id="KW-1185">Reference proteome</keyword>
<evidence type="ECO:0000313" key="8">
    <source>
        <dbReference type="Proteomes" id="UP000001640"/>
    </source>
</evidence>
<dbReference type="GO" id="GO:0003723">
    <property type="term" value="F:RNA binding"/>
    <property type="evidence" value="ECO:0007669"/>
    <property type="project" value="UniProtKB-KW"/>
</dbReference>
<organism evidence="7 8">
    <name type="scientific">Naumovozyma castellii</name>
    <name type="common">Yeast</name>
    <name type="synonym">Saccharomyces castellii</name>
    <dbReference type="NCBI Taxonomy" id="27288"/>
    <lineage>
        <taxon>Eukaryota</taxon>
        <taxon>Fungi</taxon>
        <taxon>Dikarya</taxon>
        <taxon>Ascomycota</taxon>
        <taxon>Saccharomycotina</taxon>
        <taxon>Saccharomycetes</taxon>
        <taxon>Saccharomycetales</taxon>
        <taxon>Saccharomycetaceae</taxon>
        <taxon>Naumovozyma</taxon>
    </lineage>
</organism>
<feature type="domain" description="K Homology" evidence="5">
    <location>
        <begin position="153"/>
        <end position="209"/>
    </location>
</feature>
<dbReference type="Gene3D" id="3.30.1370.10">
    <property type="entry name" value="K Homology domain, type 1"/>
    <property type="match status" value="1"/>
</dbReference>
<dbReference type="GO" id="GO:0071038">
    <property type="term" value="P:TRAMP-dependent tRNA surveillance pathway"/>
    <property type="evidence" value="ECO:0007669"/>
    <property type="project" value="EnsemblFungi"/>
</dbReference>
<dbReference type="EMBL" id="HE576754">
    <property type="protein sequence ID" value="CCC69421.1"/>
    <property type="molecule type" value="Genomic_DNA"/>
</dbReference>
<evidence type="ECO:0000256" key="2">
    <source>
        <dbReference type="ARBA" id="ARBA00022490"/>
    </source>
</evidence>
<dbReference type="SUPFAM" id="SSF50249">
    <property type="entry name" value="Nucleic acid-binding proteins"/>
    <property type="match status" value="1"/>
</dbReference>
<dbReference type="OrthoDB" id="340500at2759"/>
<reference key="2">
    <citation type="submission" date="2011-08" db="EMBL/GenBank/DDBJ databases">
        <title>Genome sequence of Naumovozyma castellii.</title>
        <authorList>
            <person name="Gordon J.L."/>
            <person name="Armisen D."/>
            <person name="Proux-Wera E."/>
            <person name="OhEigeartaigh S.S."/>
            <person name="Byrne K.P."/>
            <person name="Wolfe K.H."/>
        </authorList>
    </citation>
    <scope>NUCLEOTIDE SEQUENCE</scope>
    <source>
        <strain>Type strain:CBS 4309</strain>
    </source>
</reference>
<dbReference type="GO" id="GO:0000467">
    <property type="term" value="P:exonucleolytic trimming to generate mature 3'-end of 5.8S rRNA from tricistronic rRNA transcript (SSU-rRNA, 5.8S rRNA, LSU-rRNA)"/>
    <property type="evidence" value="ECO:0007669"/>
    <property type="project" value="EnsemblFungi"/>
</dbReference>
<dbReference type="PANTHER" id="PTHR21321">
    <property type="entry name" value="PNAS-3 RELATED"/>
    <property type="match status" value="1"/>
</dbReference>
<keyword evidence="4" id="KW-0694">RNA-binding</keyword>
<dbReference type="InterPro" id="IPR036612">
    <property type="entry name" value="KH_dom_type_1_sf"/>
</dbReference>
<evidence type="ECO:0000313" key="7">
    <source>
        <dbReference type="EMBL" id="CCC69421.1"/>
    </source>
</evidence>
<sequence length="247" mass="27200">MQPQTVVVLPGDKLPLSPSSSQSALTLGPGIYCNPQTHEIIPTQAGIAHITHPKPHRTQLYVDYDSKRYIPCVGDLVIGCIVGTQGGDSYRVSLSNFSNDVSLPYMAFPNASKKNRPTLVKGDLVYAKVASAEKELEATLECLDPGFGILEDGMVLDCPLRFARMLLFEGDDKQKKEGTSSLLRLLARHTKFEIAIGINGKIWIKCDTVSDTLACYRIVLECCKSPVSQYDSIVKRHFKEVAKVVEE</sequence>
<name>G0VD59_NAUCA</name>
<dbReference type="GO" id="GO:0000177">
    <property type="term" value="C:cytoplasmic exosome (RNase complex)"/>
    <property type="evidence" value="ECO:0007669"/>
    <property type="project" value="EnsemblFungi"/>
</dbReference>
<evidence type="ECO:0000256" key="1">
    <source>
        <dbReference type="ARBA" id="ARBA00004123"/>
    </source>
</evidence>
<dbReference type="PANTHER" id="PTHR21321:SF1">
    <property type="entry name" value="EXOSOME COMPLEX COMPONENT RRP40"/>
    <property type="match status" value="1"/>
</dbReference>
<dbReference type="Gene3D" id="2.40.50.100">
    <property type="match status" value="1"/>
</dbReference>
<proteinExistence type="predicted"/>
<dbReference type="Pfam" id="PF15985">
    <property type="entry name" value="KH_6"/>
    <property type="match status" value="1"/>
</dbReference>
<dbReference type="Pfam" id="PF18311">
    <property type="entry name" value="Rrp40_N"/>
    <property type="match status" value="1"/>
</dbReference>
<dbReference type="GO" id="GO:0000176">
    <property type="term" value="C:nuclear exosome (RNase complex)"/>
    <property type="evidence" value="ECO:0007669"/>
    <property type="project" value="EnsemblFungi"/>
</dbReference>
<evidence type="ECO:0000256" key="3">
    <source>
        <dbReference type="ARBA" id="ARBA00022835"/>
    </source>
</evidence>
<dbReference type="HOGENOM" id="CLU_069847_5_1_1"/>
<dbReference type="Proteomes" id="UP000001640">
    <property type="component" value="Chromosome 3"/>
</dbReference>